<dbReference type="CDD" id="cd03801">
    <property type="entry name" value="GT4_PimA-like"/>
    <property type="match status" value="1"/>
</dbReference>
<gene>
    <name evidence="3" type="ORF">C1T31_07115</name>
</gene>
<dbReference type="GO" id="GO:0016757">
    <property type="term" value="F:glycosyltransferase activity"/>
    <property type="evidence" value="ECO:0007669"/>
    <property type="project" value="InterPro"/>
</dbReference>
<dbReference type="EMBL" id="POWF01000003">
    <property type="protein sequence ID" value="PNQ73282.1"/>
    <property type="molecule type" value="Genomic_DNA"/>
</dbReference>
<evidence type="ECO:0000259" key="2">
    <source>
        <dbReference type="Pfam" id="PF00534"/>
    </source>
</evidence>
<dbReference type="AlphaFoldDB" id="A0A2K1DZ28"/>
<reference evidence="3 4" key="1">
    <citation type="submission" date="2018-01" db="EMBL/GenBank/DDBJ databases">
        <title>The draft genome of Hanstruepera neustonica JCM19743.</title>
        <authorList>
            <person name="He R.-H."/>
            <person name="Du Z.-J."/>
        </authorList>
    </citation>
    <scope>NUCLEOTIDE SEQUENCE [LARGE SCALE GENOMIC DNA]</scope>
    <source>
        <strain evidence="3 4">JCM19743</strain>
    </source>
</reference>
<evidence type="ECO:0000256" key="1">
    <source>
        <dbReference type="ARBA" id="ARBA00022679"/>
    </source>
</evidence>
<feature type="domain" description="Glycosyl transferase family 1" evidence="2">
    <location>
        <begin position="201"/>
        <end position="385"/>
    </location>
</feature>
<dbReference type="PANTHER" id="PTHR46401:SF2">
    <property type="entry name" value="GLYCOSYLTRANSFERASE WBBK-RELATED"/>
    <property type="match status" value="1"/>
</dbReference>
<dbReference type="Proteomes" id="UP000236641">
    <property type="component" value="Unassembled WGS sequence"/>
</dbReference>
<keyword evidence="1" id="KW-0808">Transferase</keyword>
<dbReference type="GO" id="GO:0009103">
    <property type="term" value="P:lipopolysaccharide biosynthetic process"/>
    <property type="evidence" value="ECO:0007669"/>
    <property type="project" value="TreeGrafter"/>
</dbReference>
<organism evidence="3 4">
    <name type="scientific">Hanstruepera neustonica</name>
    <dbReference type="NCBI Taxonomy" id="1445657"/>
    <lineage>
        <taxon>Bacteria</taxon>
        <taxon>Pseudomonadati</taxon>
        <taxon>Bacteroidota</taxon>
        <taxon>Flavobacteriia</taxon>
        <taxon>Flavobacteriales</taxon>
        <taxon>Flavobacteriaceae</taxon>
        <taxon>Hanstruepera</taxon>
    </lineage>
</organism>
<dbReference type="Pfam" id="PF00534">
    <property type="entry name" value="Glycos_transf_1"/>
    <property type="match status" value="1"/>
</dbReference>
<protein>
    <recommendedName>
        <fullName evidence="2">Glycosyl transferase family 1 domain-containing protein</fullName>
    </recommendedName>
</protein>
<name>A0A2K1DZ28_9FLAO</name>
<keyword evidence="4" id="KW-1185">Reference proteome</keyword>
<sequence>MPNKKEKSFLLKIGSNKLKVVYCMSKSRPKILFIGPTPPPYSGPELSMQQFLESKSLNNSFEISFLKTNFRTDNTKKGKFGLSMVTQFFLFFFKLLKHLVLNRPKCVYYPVTPTQIGWLGRDVWTILLSKLFGAKIIIHLRGSHFKLNFNEFSAIAKKLIAFALKHVDKAIVQAKYLKDQFSPFISEEKVAVLYQAMDINEFKYDENYPVEKGKILVIGHMTKAKGYTDILKAIPEVCKVFSEAKFYFAGNMRKGERGVFYNQVTGEKIIYEDPFVEEKRILDSAFKNNYVNLGIIEGEDKLRHLKSSEIFLTASYSEGFSRSLLEAMAVGKPLAYTPVGAHREVLKDRINGHVFDPGNINEMQNVLTNMLANPDQLKNMGLENREYVVNDFSVEKIVDDFKNIINSTIPK</sequence>
<evidence type="ECO:0000313" key="3">
    <source>
        <dbReference type="EMBL" id="PNQ73282.1"/>
    </source>
</evidence>
<dbReference type="PANTHER" id="PTHR46401">
    <property type="entry name" value="GLYCOSYLTRANSFERASE WBBK-RELATED"/>
    <property type="match status" value="1"/>
</dbReference>
<dbReference type="Gene3D" id="3.40.50.2000">
    <property type="entry name" value="Glycogen Phosphorylase B"/>
    <property type="match status" value="2"/>
</dbReference>
<proteinExistence type="predicted"/>
<dbReference type="OrthoDB" id="7560678at2"/>
<dbReference type="SUPFAM" id="SSF53756">
    <property type="entry name" value="UDP-Glycosyltransferase/glycogen phosphorylase"/>
    <property type="match status" value="1"/>
</dbReference>
<accession>A0A2K1DZ28</accession>
<dbReference type="InterPro" id="IPR001296">
    <property type="entry name" value="Glyco_trans_1"/>
</dbReference>
<evidence type="ECO:0000313" key="4">
    <source>
        <dbReference type="Proteomes" id="UP000236641"/>
    </source>
</evidence>
<comment type="caution">
    <text evidence="3">The sequence shown here is derived from an EMBL/GenBank/DDBJ whole genome shotgun (WGS) entry which is preliminary data.</text>
</comment>